<evidence type="ECO:0000313" key="2">
    <source>
        <dbReference type="EMBL" id="GAA2875579.1"/>
    </source>
</evidence>
<organism evidence="2 3">
    <name type="scientific">Streptosporangium fragile</name>
    <dbReference type="NCBI Taxonomy" id="46186"/>
    <lineage>
        <taxon>Bacteria</taxon>
        <taxon>Bacillati</taxon>
        <taxon>Actinomycetota</taxon>
        <taxon>Actinomycetes</taxon>
        <taxon>Streptosporangiales</taxon>
        <taxon>Streptosporangiaceae</taxon>
        <taxon>Streptosporangium</taxon>
    </lineage>
</organism>
<feature type="region of interest" description="Disordered" evidence="1">
    <location>
        <begin position="1"/>
        <end position="20"/>
    </location>
</feature>
<sequence length="91" mass="9854">MHRDMESPHAPDVQGSLPLTGDQADALAAGIARAFPAWRIWQAGGIWYAAGPCPRPGCRCARTLHAPGPGGLYRQLDDAEQRTHARREALL</sequence>
<dbReference type="EMBL" id="BAAAVI010000024">
    <property type="protein sequence ID" value="GAA2875579.1"/>
    <property type="molecule type" value="Genomic_DNA"/>
</dbReference>
<gene>
    <name evidence="2" type="ORF">GCM10010517_36490</name>
</gene>
<proteinExistence type="predicted"/>
<comment type="caution">
    <text evidence="2">The sequence shown here is derived from an EMBL/GenBank/DDBJ whole genome shotgun (WGS) entry which is preliminary data.</text>
</comment>
<evidence type="ECO:0000256" key="1">
    <source>
        <dbReference type="SAM" id="MobiDB-lite"/>
    </source>
</evidence>
<protein>
    <submittedName>
        <fullName evidence="2">Uncharacterized protein</fullName>
    </submittedName>
</protein>
<name>A0ABP6IH65_9ACTN</name>
<dbReference type="Proteomes" id="UP001500831">
    <property type="component" value="Unassembled WGS sequence"/>
</dbReference>
<evidence type="ECO:0000313" key="3">
    <source>
        <dbReference type="Proteomes" id="UP001500831"/>
    </source>
</evidence>
<accession>A0ABP6IH65</accession>
<reference evidence="3" key="1">
    <citation type="journal article" date="2019" name="Int. J. Syst. Evol. Microbiol.">
        <title>The Global Catalogue of Microorganisms (GCM) 10K type strain sequencing project: providing services to taxonomists for standard genome sequencing and annotation.</title>
        <authorList>
            <consortium name="The Broad Institute Genomics Platform"/>
            <consortium name="The Broad Institute Genome Sequencing Center for Infectious Disease"/>
            <person name="Wu L."/>
            <person name="Ma J."/>
        </authorList>
    </citation>
    <scope>NUCLEOTIDE SEQUENCE [LARGE SCALE GENOMIC DNA]</scope>
    <source>
        <strain evidence="3">JCM 6242</strain>
    </source>
</reference>
<keyword evidence="3" id="KW-1185">Reference proteome</keyword>